<dbReference type="GO" id="GO:0005737">
    <property type="term" value="C:cytoplasm"/>
    <property type="evidence" value="ECO:0007669"/>
    <property type="project" value="TreeGrafter"/>
</dbReference>
<dbReference type="Pfam" id="PF00271">
    <property type="entry name" value="Helicase_C"/>
    <property type="match status" value="1"/>
</dbReference>
<keyword evidence="6" id="KW-1185">Reference proteome</keyword>
<accession>A0A1B8GEW6</accession>
<dbReference type="InterPro" id="IPR027417">
    <property type="entry name" value="P-loop_NTPase"/>
</dbReference>
<dbReference type="InterPro" id="IPR001650">
    <property type="entry name" value="Helicase_C-like"/>
</dbReference>
<reference evidence="5 6" key="1">
    <citation type="submission" date="2016-03" db="EMBL/GenBank/DDBJ databases">
        <title>Comparative genomics of Pseudogymnoascus destructans, the fungus causing white-nose syndrome of bats.</title>
        <authorList>
            <person name="Palmer J.M."/>
            <person name="Drees K.P."/>
            <person name="Foster J.T."/>
            <person name="Lindner D.L."/>
        </authorList>
    </citation>
    <scope>NUCLEOTIDE SEQUENCE [LARGE SCALE GENOMIC DNA]</scope>
    <source>
        <strain evidence="5 6">UAMH 10579</strain>
    </source>
</reference>
<organism evidence="5 6">
    <name type="scientific">Pseudogymnoascus verrucosus</name>
    <dbReference type="NCBI Taxonomy" id="342668"/>
    <lineage>
        <taxon>Eukaryota</taxon>
        <taxon>Fungi</taxon>
        <taxon>Dikarya</taxon>
        <taxon>Ascomycota</taxon>
        <taxon>Pezizomycotina</taxon>
        <taxon>Leotiomycetes</taxon>
        <taxon>Thelebolales</taxon>
        <taxon>Thelebolaceae</taxon>
        <taxon>Pseudogymnoascus</taxon>
    </lineage>
</organism>
<dbReference type="PANTHER" id="PTHR13710:SF154">
    <property type="entry name" value="RECQ HELICASE, PUTATIVE (AFU_ORTHOLOGUE AFUA_6G14720)-RELATED"/>
    <property type="match status" value="1"/>
</dbReference>
<dbReference type="OrthoDB" id="3555927at2759"/>
<dbReference type="SUPFAM" id="SSF52540">
    <property type="entry name" value="P-loop containing nucleoside triphosphate hydrolases"/>
    <property type="match status" value="1"/>
</dbReference>
<evidence type="ECO:0000256" key="3">
    <source>
        <dbReference type="ARBA" id="ARBA00034808"/>
    </source>
</evidence>
<evidence type="ECO:0000256" key="2">
    <source>
        <dbReference type="ARBA" id="ARBA00034617"/>
    </source>
</evidence>
<sequence>MVVYCNNKVDGEKGWKSPTIEMVSDPNFEIRDQVIVATNALGLGIDVPDIRVVIHVEVVWRLKDYGQESGQAGRDGQSSEAIIIMPKRSGQPSEVARKNVNGWINI</sequence>
<name>A0A1B8GEW6_9PEZI</name>
<dbReference type="GO" id="GO:0005694">
    <property type="term" value="C:chromosome"/>
    <property type="evidence" value="ECO:0007669"/>
    <property type="project" value="TreeGrafter"/>
</dbReference>
<evidence type="ECO:0000259" key="4">
    <source>
        <dbReference type="PROSITE" id="PS51194"/>
    </source>
</evidence>
<dbReference type="GO" id="GO:0043138">
    <property type="term" value="F:3'-5' DNA helicase activity"/>
    <property type="evidence" value="ECO:0007669"/>
    <property type="project" value="UniProtKB-EC"/>
</dbReference>
<dbReference type="EMBL" id="KV460244">
    <property type="protein sequence ID" value="OBT94379.1"/>
    <property type="molecule type" value="Genomic_DNA"/>
</dbReference>
<dbReference type="RefSeq" id="XP_018128112.1">
    <property type="nucleotide sequence ID" value="XM_018277170.1"/>
</dbReference>
<dbReference type="PROSITE" id="PS51194">
    <property type="entry name" value="HELICASE_CTER"/>
    <property type="match status" value="1"/>
</dbReference>
<comment type="similarity">
    <text evidence="1">Belongs to the helicase family. RecQ subfamily.</text>
</comment>
<dbReference type="EC" id="5.6.2.4" evidence="3"/>
<dbReference type="PANTHER" id="PTHR13710">
    <property type="entry name" value="DNA HELICASE RECQ FAMILY MEMBER"/>
    <property type="match status" value="1"/>
</dbReference>
<dbReference type="GO" id="GO:0009378">
    <property type="term" value="F:four-way junction helicase activity"/>
    <property type="evidence" value="ECO:0007669"/>
    <property type="project" value="TreeGrafter"/>
</dbReference>
<evidence type="ECO:0000256" key="1">
    <source>
        <dbReference type="ARBA" id="ARBA00005446"/>
    </source>
</evidence>
<comment type="catalytic activity">
    <reaction evidence="2">
        <text>Couples ATP hydrolysis with the unwinding of duplex DNA by translocating in the 3'-5' direction.</text>
        <dbReference type="EC" id="5.6.2.4"/>
    </reaction>
</comment>
<gene>
    <name evidence="5" type="ORF">VE01_07737</name>
</gene>
<dbReference type="GeneID" id="28841123"/>
<protein>
    <recommendedName>
        <fullName evidence="3">DNA 3'-5' helicase</fullName>
        <ecNumber evidence="3">5.6.2.4</ecNumber>
    </recommendedName>
</protein>
<dbReference type="STRING" id="342668.A0A1B8GEW6"/>
<dbReference type="AlphaFoldDB" id="A0A1B8GEW6"/>
<dbReference type="GO" id="GO:0000724">
    <property type="term" value="P:double-strand break repair via homologous recombination"/>
    <property type="evidence" value="ECO:0007669"/>
    <property type="project" value="TreeGrafter"/>
</dbReference>
<reference evidence="6" key="2">
    <citation type="journal article" date="2018" name="Nat. Commun.">
        <title>Extreme sensitivity to ultraviolet light in the fungal pathogen causing white-nose syndrome of bats.</title>
        <authorList>
            <person name="Palmer J.M."/>
            <person name="Drees K.P."/>
            <person name="Foster J.T."/>
            <person name="Lindner D.L."/>
        </authorList>
    </citation>
    <scope>NUCLEOTIDE SEQUENCE [LARGE SCALE GENOMIC DNA]</scope>
    <source>
        <strain evidence="6">UAMH 10579</strain>
    </source>
</reference>
<evidence type="ECO:0000313" key="6">
    <source>
        <dbReference type="Proteomes" id="UP000091956"/>
    </source>
</evidence>
<dbReference type="Proteomes" id="UP000091956">
    <property type="component" value="Unassembled WGS sequence"/>
</dbReference>
<proteinExistence type="inferred from homology"/>
<dbReference type="Gene3D" id="3.40.50.300">
    <property type="entry name" value="P-loop containing nucleotide triphosphate hydrolases"/>
    <property type="match status" value="1"/>
</dbReference>
<evidence type="ECO:0000313" key="5">
    <source>
        <dbReference type="EMBL" id="OBT94379.1"/>
    </source>
</evidence>
<feature type="domain" description="Helicase C-terminal" evidence="4">
    <location>
        <begin position="1"/>
        <end position="106"/>
    </location>
</feature>